<organism evidence="1">
    <name type="scientific">freshwater metagenome</name>
    <dbReference type="NCBI Taxonomy" id="449393"/>
    <lineage>
        <taxon>unclassified sequences</taxon>
        <taxon>metagenomes</taxon>
        <taxon>ecological metagenomes</taxon>
    </lineage>
</organism>
<protein>
    <submittedName>
        <fullName evidence="1">Unannotated protein</fullName>
    </submittedName>
</protein>
<evidence type="ECO:0000313" key="1">
    <source>
        <dbReference type="EMBL" id="CAB4889831.1"/>
    </source>
</evidence>
<accession>A0A6J7F4S2</accession>
<dbReference type="EMBL" id="CAFBLP010000100">
    <property type="protein sequence ID" value="CAB4889831.1"/>
    <property type="molecule type" value="Genomic_DNA"/>
</dbReference>
<gene>
    <name evidence="1" type="ORF">UFOPK3376_02733</name>
</gene>
<name>A0A6J7F4S2_9ZZZZ</name>
<dbReference type="AlphaFoldDB" id="A0A6J7F4S2"/>
<reference evidence="1" key="1">
    <citation type="submission" date="2020-05" db="EMBL/GenBank/DDBJ databases">
        <authorList>
            <person name="Chiriac C."/>
            <person name="Salcher M."/>
            <person name="Ghai R."/>
            <person name="Kavagutti S V."/>
        </authorList>
    </citation>
    <scope>NUCLEOTIDE SEQUENCE</scope>
</reference>
<proteinExistence type="predicted"/>
<sequence length="220" mass="24596">MTTQRLALRALAGGYDLDPDLPIPTADRFGVLGALHVLRHLQRFLESLHMQLVITGRRDSELVWKLGRDYDSNIVDAELRRHRFATSPQAIRNLIRNEPSAVPLFGFSGSSCTGWNDLSWEGVRLDRFLRPGQLIALKIDMAQMRVPKGGFRYELHLLAWQAAFPTHSLVSWGNDAALLDGPQQLNPAHGMAAGYFFHTGALPTSTRAHNTNFTAWRASV</sequence>